<accession>A0A316VFJ1</accession>
<evidence type="ECO:0000256" key="5">
    <source>
        <dbReference type="SAM" id="MobiDB-lite"/>
    </source>
</evidence>
<dbReference type="OrthoDB" id="10021397at2759"/>
<sequence>MGESVQAESKAPSTASQHSAANNHHDHEITEKDIEIAENPIAAHEKPPHANDTDDGYARGSKLFLIMTAVMLFVFLAALDQTIVSTAVPVVTNQFNSFSDVGWYGSAYLLTSTAFQPLFGRMYSSFSVKYTYLASLFIFEIGSLICGVAQDSPTFIVGRAIAGLGMAGGYSGSMIIVNLIAPLETRPLLTSLIGAAYGVGGTIGPLIGGAFTSHATWRWCFYINLVFYAIVGPAILVFLQIPPTKHEKTVWKRLAVIDWLGSVLVLSSLICILLVLQWGGVKYDWNDSKIIGLIVGFFVIAAAFLVEQYYVGEHATIPFRIFKNRTVGFGTIVNFGIAGAYFSELYFLPIYFQSVKGSSAIRSGVQTLPFIVAVIFSVTITGGVVNKTGIYIPFLFAGTALAAIGGGMLYFLEVDSSQAMWCGLQFFAGFGPGMAWMLPFIASSAALPVEDIALGSAIVIFFQTLGGTIFVSVAQSVFQNKFVLYLREIPGVNPETIVSKGVSAFRAFTPAEQLPAVLDAANHALKRDWIMIGCLGAFAFVGVFGMELNRRIPIGTSAPAAA</sequence>
<dbReference type="GO" id="GO:0005886">
    <property type="term" value="C:plasma membrane"/>
    <property type="evidence" value="ECO:0007669"/>
    <property type="project" value="TreeGrafter"/>
</dbReference>
<keyword evidence="3 6" id="KW-1133">Transmembrane helix</keyword>
<evidence type="ECO:0000256" key="3">
    <source>
        <dbReference type="ARBA" id="ARBA00022989"/>
    </source>
</evidence>
<feature type="transmembrane region" description="Helical" evidence="6">
    <location>
        <begin position="290"/>
        <end position="311"/>
    </location>
</feature>
<protein>
    <submittedName>
        <fullName evidence="8">MFS general substrate transporter</fullName>
    </submittedName>
</protein>
<feature type="transmembrane region" description="Helical" evidence="6">
    <location>
        <begin position="188"/>
        <end position="207"/>
    </location>
</feature>
<dbReference type="InterPro" id="IPR036259">
    <property type="entry name" value="MFS_trans_sf"/>
</dbReference>
<dbReference type="Pfam" id="PF07690">
    <property type="entry name" value="MFS_1"/>
    <property type="match status" value="1"/>
</dbReference>
<feature type="domain" description="Major facilitator superfamily (MFS) profile" evidence="7">
    <location>
        <begin position="66"/>
        <end position="551"/>
    </location>
</feature>
<keyword evidence="4 6" id="KW-0472">Membrane</keyword>
<dbReference type="CDD" id="cd17502">
    <property type="entry name" value="MFS_Azr1_MDR_like"/>
    <property type="match status" value="1"/>
</dbReference>
<dbReference type="GO" id="GO:0022857">
    <property type="term" value="F:transmembrane transporter activity"/>
    <property type="evidence" value="ECO:0007669"/>
    <property type="project" value="InterPro"/>
</dbReference>
<dbReference type="RefSeq" id="XP_025356654.1">
    <property type="nucleotide sequence ID" value="XM_025496564.1"/>
</dbReference>
<feature type="transmembrane region" description="Helical" evidence="6">
    <location>
        <begin position="364"/>
        <end position="385"/>
    </location>
</feature>
<organism evidence="8 9">
    <name type="scientific">Meira miltonrushii</name>
    <dbReference type="NCBI Taxonomy" id="1280837"/>
    <lineage>
        <taxon>Eukaryota</taxon>
        <taxon>Fungi</taxon>
        <taxon>Dikarya</taxon>
        <taxon>Basidiomycota</taxon>
        <taxon>Ustilaginomycotina</taxon>
        <taxon>Exobasidiomycetes</taxon>
        <taxon>Exobasidiales</taxon>
        <taxon>Brachybasidiaceae</taxon>
        <taxon>Meira</taxon>
    </lineage>
</organism>
<evidence type="ECO:0000256" key="6">
    <source>
        <dbReference type="SAM" id="Phobius"/>
    </source>
</evidence>
<feature type="transmembrane region" description="Helical" evidence="6">
    <location>
        <begin position="101"/>
        <end position="119"/>
    </location>
</feature>
<dbReference type="Gene3D" id="1.20.1720.10">
    <property type="entry name" value="Multidrug resistance protein D"/>
    <property type="match status" value="1"/>
</dbReference>
<proteinExistence type="predicted"/>
<dbReference type="PANTHER" id="PTHR23501:SF198">
    <property type="entry name" value="AZOLE RESISTANCE PROTEIN 1-RELATED"/>
    <property type="match status" value="1"/>
</dbReference>
<dbReference type="PROSITE" id="PS50850">
    <property type="entry name" value="MFS"/>
    <property type="match status" value="1"/>
</dbReference>
<dbReference type="EMBL" id="KZ819603">
    <property type="protein sequence ID" value="PWN36352.1"/>
    <property type="molecule type" value="Genomic_DNA"/>
</dbReference>
<dbReference type="FunFam" id="1.20.1250.20:FF:000196">
    <property type="entry name" value="MFS toxin efflux pump (AflT)"/>
    <property type="match status" value="1"/>
</dbReference>
<dbReference type="InterPro" id="IPR020846">
    <property type="entry name" value="MFS_dom"/>
</dbReference>
<evidence type="ECO:0000259" key="7">
    <source>
        <dbReference type="PROSITE" id="PS50850"/>
    </source>
</evidence>
<dbReference type="FunFam" id="1.20.1720.10:FF:000012">
    <property type="entry name" value="MFS toxin efflux pump (AflT)"/>
    <property type="match status" value="1"/>
</dbReference>
<reference evidence="8 9" key="1">
    <citation type="journal article" date="2018" name="Mol. Biol. Evol.">
        <title>Broad Genomic Sampling Reveals a Smut Pathogenic Ancestry of the Fungal Clade Ustilaginomycotina.</title>
        <authorList>
            <person name="Kijpornyongpan T."/>
            <person name="Mondo S.J."/>
            <person name="Barry K."/>
            <person name="Sandor L."/>
            <person name="Lee J."/>
            <person name="Lipzen A."/>
            <person name="Pangilinan J."/>
            <person name="LaButti K."/>
            <person name="Hainaut M."/>
            <person name="Henrissat B."/>
            <person name="Grigoriev I.V."/>
            <person name="Spatafora J.W."/>
            <person name="Aime M.C."/>
        </authorList>
    </citation>
    <scope>NUCLEOTIDE SEQUENCE [LARGE SCALE GENOMIC DNA]</scope>
    <source>
        <strain evidence="8 9">MCA 3882</strain>
    </source>
</reference>
<feature type="transmembrane region" description="Helical" evidence="6">
    <location>
        <begin position="259"/>
        <end position="278"/>
    </location>
</feature>
<feature type="transmembrane region" description="Helical" evidence="6">
    <location>
        <begin position="219"/>
        <end position="239"/>
    </location>
</feature>
<feature type="transmembrane region" description="Helical" evidence="6">
    <location>
        <begin position="156"/>
        <end position="181"/>
    </location>
</feature>
<comment type="subcellular location">
    <subcellularLocation>
        <location evidence="1">Membrane</location>
        <topology evidence="1">Multi-pass membrane protein</topology>
    </subcellularLocation>
</comment>
<keyword evidence="2 6" id="KW-0812">Transmembrane</keyword>
<dbReference type="Proteomes" id="UP000245771">
    <property type="component" value="Unassembled WGS sequence"/>
</dbReference>
<dbReference type="PANTHER" id="PTHR23501">
    <property type="entry name" value="MAJOR FACILITATOR SUPERFAMILY"/>
    <property type="match status" value="1"/>
</dbReference>
<keyword evidence="9" id="KW-1185">Reference proteome</keyword>
<dbReference type="GeneID" id="37018345"/>
<feature type="transmembrane region" description="Helical" evidence="6">
    <location>
        <begin position="332"/>
        <end position="352"/>
    </location>
</feature>
<feature type="transmembrane region" description="Helical" evidence="6">
    <location>
        <begin position="63"/>
        <end position="81"/>
    </location>
</feature>
<dbReference type="STRING" id="1280837.A0A316VFJ1"/>
<dbReference type="InterPro" id="IPR011701">
    <property type="entry name" value="MFS"/>
</dbReference>
<evidence type="ECO:0000256" key="1">
    <source>
        <dbReference type="ARBA" id="ARBA00004141"/>
    </source>
</evidence>
<feature type="transmembrane region" description="Helical" evidence="6">
    <location>
        <begin position="131"/>
        <end position="150"/>
    </location>
</feature>
<evidence type="ECO:0000256" key="2">
    <source>
        <dbReference type="ARBA" id="ARBA00022692"/>
    </source>
</evidence>
<evidence type="ECO:0000313" key="9">
    <source>
        <dbReference type="Proteomes" id="UP000245771"/>
    </source>
</evidence>
<evidence type="ECO:0000313" key="8">
    <source>
        <dbReference type="EMBL" id="PWN36352.1"/>
    </source>
</evidence>
<evidence type="ECO:0000256" key="4">
    <source>
        <dbReference type="ARBA" id="ARBA00023136"/>
    </source>
</evidence>
<gene>
    <name evidence="8" type="ORF">FA14DRAFT_123311</name>
</gene>
<name>A0A316VFJ1_9BASI</name>
<dbReference type="Gene3D" id="1.20.1250.20">
    <property type="entry name" value="MFS general substrate transporter like domains"/>
    <property type="match status" value="1"/>
</dbReference>
<feature type="transmembrane region" description="Helical" evidence="6">
    <location>
        <begin position="529"/>
        <end position="548"/>
    </location>
</feature>
<dbReference type="InParanoid" id="A0A316VFJ1"/>
<feature type="region of interest" description="Disordered" evidence="5">
    <location>
        <begin position="1"/>
        <end position="25"/>
    </location>
</feature>
<feature type="compositionally biased region" description="Polar residues" evidence="5">
    <location>
        <begin position="11"/>
        <end position="22"/>
    </location>
</feature>
<dbReference type="SUPFAM" id="SSF103473">
    <property type="entry name" value="MFS general substrate transporter"/>
    <property type="match status" value="1"/>
</dbReference>
<feature type="transmembrane region" description="Helical" evidence="6">
    <location>
        <begin position="418"/>
        <end position="440"/>
    </location>
</feature>
<feature type="transmembrane region" description="Helical" evidence="6">
    <location>
        <begin position="392"/>
        <end position="412"/>
    </location>
</feature>
<feature type="transmembrane region" description="Helical" evidence="6">
    <location>
        <begin position="452"/>
        <end position="478"/>
    </location>
</feature>
<dbReference type="AlphaFoldDB" id="A0A316VFJ1"/>